<evidence type="ECO:0000256" key="5">
    <source>
        <dbReference type="ARBA" id="ARBA00023136"/>
    </source>
</evidence>
<keyword evidence="13" id="KW-1185">Reference proteome</keyword>
<evidence type="ECO:0000256" key="7">
    <source>
        <dbReference type="ARBA" id="ARBA00023180"/>
    </source>
</evidence>
<dbReference type="Gene3D" id="2.60.40.10">
    <property type="entry name" value="Immunoglobulins"/>
    <property type="match status" value="2"/>
</dbReference>
<keyword evidence="7" id="KW-0325">Glycoprotein</keyword>
<keyword evidence="9" id="KW-1133">Transmembrane helix</keyword>
<dbReference type="CDD" id="cd00099">
    <property type="entry name" value="IgV"/>
    <property type="match status" value="1"/>
</dbReference>
<dbReference type="OrthoDB" id="8947657at2759"/>
<evidence type="ECO:0000256" key="4">
    <source>
        <dbReference type="ARBA" id="ARBA00022859"/>
    </source>
</evidence>
<dbReference type="SMART" id="SM00409">
    <property type="entry name" value="IG"/>
    <property type="match status" value="2"/>
</dbReference>
<keyword evidence="2" id="KW-1003">Cell membrane</keyword>
<dbReference type="InterPro" id="IPR013783">
    <property type="entry name" value="Ig-like_fold"/>
</dbReference>
<feature type="domain" description="Ig-like" evidence="11">
    <location>
        <begin position="140"/>
        <end position="233"/>
    </location>
</feature>
<dbReference type="InterPro" id="IPR007110">
    <property type="entry name" value="Ig-like_dom"/>
</dbReference>
<comment type="caution">
    <text evidence="12">The sequence shown here is derived from an EMBL/GenBank/DDBJ whole genome shotgun (WGS) entry which is preliminary data.</text>
</comment>
<organism evidence="12 13">
    <name type="scientific">Megalops atlanticus</name>
    <name type="common">Tarpon</name>
    <name type="synonym">Clupea gigantea</name>
    <dbReference type="NCBI Taxonomy" id="7932"/>
    <lineage>
        <taxon>Eukaryota</taxon>
        <taxon>Metazoa</taxon>
        <taxon>Chordata</taxon>
        <taxon>Craniata</taxon>
        <taxon>Vertebrata</taxon>
        <taxon>Euteleostomi</taxon>
        <taxon>Actinopterygii</taxon>
        <taxon>Neopterygii</taxon>
        <taxon>Teleostei</taxon>
        <taxon>Elopiformes</taxon>
        <taxon>Megalopidae</taxon>
        <taxon>Megalops</taxon>
    </lineage>
</organism>
<reference evidence="12" key="1">
    <citation type="submission" date="2021-01" db="EMBL/GenBank/DDBJ databases">
        <authorList>
            <person name="Zahm M."/>
            <person name="Roques C."/>
            <person name="Cabau C."/>
            <person name="Klopp C."/>
            <person name="Donnadieu C."/>
            <person name="Jouanno E."/>
            <person name="Lampietro C."/>
            <person name="Louis A."/>
            <person name="Herpin A."/>
            <person name="Echchiki A."/>
            <person name="Berthelot C."/>
            <person name="Parey E."/>
            <person name="Roest-Crollius H."/>
            <person name="Braasch I."/>
            <person name="Postlethwait J."/>
            <person name="Bobe J."/>
            <person name="Montfort J."/>
            <person name="Bouchez O."/>
            <person name="Begum T."/>
            <person name="Mejri S."/>
            <person name="Adams A."/>
            <person name="Chen W.-J."/>
            <person name="Guiguen Y."/>
        </authorList>
    </citation>
    <scope>NUCLEOTIDE SEQUENCE</scope>
    <source>
        <strain evidence="12">YG-15Mar2019-1</strain>
        <tissue evidence="12">Brain</tissue>
    </source>
</reference>
<dbReference type="PANTHER" id="PTHR19433:SF133">
    <property type="entry name" value="IMMUNE-TYPE RECEPTOR 5 PRECURSOR-RELATED"/>
    <property type="match status" value="1"/>
</dbReference>
<dbReference type="PROSITE" id="PS50835">
    <property type="entry name" value="IG_LIKE"/>
    <property type="match status" value="2"/>
</dbReference>
<name>A0A9D3PTY1_MEGAT</name>
<evidence type="ECO:0000256" key="9">
    <source>
        <dbReference type="SAM" id="Phobius"/>
    </source>
</evidence>
<evidence type="ECO:0000256" key="1">
    <source>
        <dbReference type="ARBA" id="ARBA00004236"/>
    </source>
</evidence>
<dbReference type="SMART" id="SM00406">
    <property type="entry name" value="IGv"/>
    <property type="match status" value="2"/>
</dbReference>
<feature type="domain" description="Ig-like" evidence="11">
    <location>
        <begin position="19"/>
        <end position="113"/>
    </location>
</feature>
<accession>A0A9D3PTY1</accession>
<evidence type="ECO:0000256" key="10">
    <source>
        <dbReference type="SAM" id="SignalP"/>
    </source>
</evidence>
<dbReference type="AlphaFoldDB" id="A0A9D3PTY1"/>
<evidence type="ECO:0000256" key="8">
    <source>
        <dbReference type="SAM" id="MobiDB-lite"/>
    </source>
</evidence>
<feature type="region of interest" description="Disordered" evidence="8">
    <location>
        <begin position="294"/>
        <end position="313"/>
    </location>
</feature>
<evidence type="ECO:0000256" key="2">
    <source>
        <dbReference type="ARBA" id="ARBA00022475"/>
    </source>
</evidence>
<feature type="transmembrane region" description="Helical" evidence="9">
    <location>
        <begin position="256"/>
        <end position="276"/>
    </location>
</feature>
<dbReference type="GO" id="GO:0009617">
    <property type="term" value="P:response to bacterium"/>
    <property type="evidence" value="ECO:0007669"/>
    <property type="project" value="TreeGrafter"/>
</dbReference>
<keyword evidence="6" id="KW-1015">Disulfide bond</keyword>
<evidence type="ECO:0000256" key="3">
    <source>
        <dbReference type="ARBA" id="ARBA00022729"/>
    </source>
</evidence>
<sequence length="353" mass="38472">MIILCVAVALLNGVYAVQSDVVLQPIPLMTARAGDRVILECFQTEGNADFVSWFKKTVGQRPRIIATSTPYAYAVFHNEFNATRFAVTPGKREHHLSISGTSDADSATYYCAAVWNYEIFFGNGTYLMIKGSEQQKSNSRTVVQQPVSEPLQPGDSVTLQCTIHTETCAGEHSVYWFRQSSGESSPGIIYTHGNRGDHCERSSGAGSPTQSCVYKLPKRNLSFSDAGTYYCAVATCGEILFGNGTRLDVQEGVNHIVFGLGGTLVLCVVGIIALVCTRNRAKCCEHCPVLSGRASQPLHHDGSRAEPTGAQSDGEVLNYAALSFADKKSRGGRKKQELKQESVYADVRHPDWE</sequence>
<keyword evidence="3 10" id="KW-0732">Signal</keyword>
<keyword evidence="9" id="KW-0812">Transmembrane</keyword>
<dbReference type="GO" id="GO:0005886">
    <property type="term" value="C:plasma membrane"/>
    <property type="evidence" value="ECO:0007669"/>
    <property type="project" value="UniProtKB-SubCell"/>
</dbReference>
<dbReference type="EMBL" id="JAFDVH010000014">
    <property type="protein sequence ID" value="KAG7465341.1"/>
    <property type="molecule type" value="Genomic_DNA"/>
</dbReference>
<protein>
    <recommendedName>
        <fullName evidence="11">Ig-like domain-containing protein</fullName>
    </recommendedName>
</protein>
<evidence type="ECO:0000259" key="11">
    <source>
        <dbReference type="PROSITE" id="PS50835"/>
    </source>
</evidence>
<evidence type="ECO:0000313" key="13">
    <source>
        <dbReference type="Proteomes" id="UP001046870"/>
    </source>
</evidence>
<dbReference type="InterPro" id="IPR013106">
    <property type="entry name" value="Ig_V-set"/>
</dbReference>
<feature type="chain" id="PRO_5039577014" description="Ig-like domain-containing protein" evidence="10">
    <location>
        <begin position="17"/>
        <end position="353"/>
    </location>
</feature>
<dbReference type="Pfam" id="PF07686">
    <property type="entry name" value="V-set"/>
    <property type="match status" value="2"/>
</dbReference>
<keyword evidence="5 9" id="KW-0472">Membrane</keyword>
<dbReference type="InterPro" id="IPR052051">
    <property type="entry name" value="TCR_complex_component"/>
</dbReference>
<evidence type="ECO:0000256" key="6">
    <source>
        <dbReference type="ARBA" id="ARBA00023157"/>
    </source>
</evidence>
<keyword evidence="4" id="KW-0391">Immunity</keyword>
<dbReference type="GO" id="GO:0002376">
    <property type="term" value="P:immune system process"/>
    <property type="evidence" value="ECO:0007669"/>
    <property type="project" value="UniProtKB-KW"/>
</dbReference>
<evidence type="ECO:0000313" key="12">
    <source>
        <dbReference type="EMBL" id="KAG7465341.1"/>
    </source>
</evidence>
<dbReference type="PANTHER" id="PTHR19433">
    <property type="entry name" value="T-CELL RECEPTOR ALPHA CHAIN V REGION-RELATED"/>
    <property type="match status" value="1"/>
</dbReference>
<comment type="subcellular location">
    <subcellularLocation>
        <location evidence="1">Cell membrane</location>
    </subcellularLocation>
</comment>
<dbReference type="Proteomes" id="UP001046870">
    <property type="component" value="Chromosome 14"/>
</dbReference>
<feature type="region of interest" description="Disordered" evidence="8">
    <location>
        <begin position="327"/>
        <end position="353"/>
    </location>
</feature>
<dbReference type="InterPro" id="IPR036179">
    <property type="entry name" value="Ig-like_dom_sf"/>
</dbReference>
<gene>
    <name evidence="12" type="ORF">MATL_G00175320</name>
</gene>
<proteinExistence type="predicted"/>
<dbReference type="SUPFAM" id="SSF48726">
    <property type="entry name" value="Immunoglobulin"/>
    <property type="match status" value="2"/>
</dbReference>
<feature type="signal peptide" evidence="10">
    <location>
        <begin position="1"/>
        <end position="16"/>
    </location>
</feature>
<dbReference type="InterPro" id="IPR003599">
    <property type="entry name" value="Ig_sub"/>
</dbReference>